<keyword evidence="2" id="KW-1185">Reference proteome</keyword>
<evidence type="ECO:0000313" key="1">
    <source>
        <dbReference type="EMBL" id="MDT0691037.1"/>
    </source>
</evidence>
<accession>A0ABU3E518</accession>
<organism evidence="1 2">
    <name type="scientific">Autumnicola patrickiae</name>
    <dbReference type="NCBI Taxonomy" id="3075591"/>
    <lineage>
        <taxon>Bacteria</taxon>
        <taxon>Pseudomonadati</taxon>
        <taxon>Bacteroidota</taxon>
        <taxon>Flavobacteriia</taxon>
        <taxon>Flavobacteriales</taxon>
        <taxon>Flavobacteriaceae</taxon>
        <taxon>Autumnicola</taxon>
    </lineage>
</organism>
<dbReference type="EMBL" id="JAVRHM010000018">
    <property type="protein sequence ID" value="MDT0691037.1"/>
    <property type="molecule type" value="Genomic_DNA"/>
</dbReference>
<dbReference type="RefSeq" id="WP_311686144.1">
    <property type="nucleotide sequence ID" value="NZ_JAVRHM010000018.1"/>
</dbReference>
<dbReference type="Pfam" id="PF05742">
    <property type="entry name" value="TANGO2"/>
    <property type="match status" value="1"/>
</dbReference>
<reference evidence="1 2" key="1">
    <citation type="submission" date="2023-09" db="EMBL/GenBank/DDBJ databases">
        <authorList>
            <person name="Rey-Velasco X."/>
        </authorList>
    </citation>
    <scope>NUCLEOTIDE SEQUENCE [LARGE SCALE GENOMIC DNA]</scope>
    <source>
        <strain evidence="1 2">F188</strain>
    </source>
</reference>
<dbReference type="PANTHER" id="PTHR17985">
    <property type="entry name" value="SER/THR-RICH PROTEIN T10 IN DGCR REGION"/>
    <property type="match status" value="1"/>
</dbReference>
<sequence length="248" mass="28994">MCNFQKNDEKTMCTVTLIATPEIRNGFILTSNRDEAVGRKTLTPDWELYKGVNLFFPKDAVAGGTWIGVSERLRTVCLMNGGFQNHKRKDSYRKSRGVVVKDFLAAEDLELTIMDYNCEDIEPFTVILVDWHKELLFLEFVWDGNEKHIKNLPQTEHIWSSSPLYSEEMKALRQQWFTEFQNEGDINPEKLLKFHHTGGIGDKKVDLIIDRGFLKTQSITQVDNCHFETRFWYKDLNQSVVFEKKIKF</sequence>
<proteinExistence type="predicted"/>
<protein>
    <submittedName>
        <fullName evidence="1">NRDE family protein</fullName>
    </submittedName>
</protein>
<dbReference type="Proteomes" id="UP001261624">
    <property type="component" value="Unassembled WGS sequence"/>
</dbReference>
<name>A0ABU3E518_9FLAO</name>
<comment type="caution">
    <text evidence="1">The sequence shown here is derived from an EMBL/GenBank/DDBJ whole genome shotgun (WGS) entry which is preliminary data.</text>
</comment>
<dbReference type="PANTHER" id="PTHR17985:SF8">
    <property type="entry name" value="TRANSPORT AND GOLGI ORGANIZATION PROTEIN 2 HOMOLOG"/>
    <property type="match status" value="1"/>
</dbReference>
<gene>
    <name evidence="1" type="ORF">RM549_14675</name>
</gene>
<dbReference type="InterPro" id="IPR008551">
    <property type="entry name" value="TANGO2"/>
</dbReference>
<evidence type="ECO:0000313" key="2">
    <source>
        <dbReference type="Proteomes" id="UP001261624"/>
    </source>
</evidence>